<comment type="caution">
    <text evidence="2">The sequence shown here is derived from an EMBL/GenBank/DDBJ whole genome shotgun (WGS) entry which is preliminary data.</text>
</comment>
<reference evidence="2 3" key="1">
    <citation type="submission" date="2020-03" db="EMBL/GenBank/DDBJ databases">
        <title>Draft genome of Streptomyces sp. ventii, isolated from the Axial Seamount in the Pacific Ocean, and resequencing of the two type strains Streptomyces lonarensis strain NCL 716 and Streptomyces bohaiensis strain 11A07.</title>
        <authorList>
            <person name="Loughran R.M."/>
            <person name="Pfannmuller K.M."/>
            <person name="Wasson B.J."/>
            <person name="Deadmond M.C."/>
            <person name="Paddock B.E."/>
            <person name="Koyack M.J."/>
            <person name="Gallegos D.A."/>
            <person name="Mitchell E.A."/>
            <person name="Ushijima B."/>
            <person name="Saw J.H."/>
            <person name="Mcphail K.L."/>
            <person name="Videau P."/>
        </authorList>
    </citation>
    <scope>NUCLEOTIDE SEQUENCE [LARGE SCALE GENOMIC DNA]</scope>
    <source>
        <strain evidence="2 3">NCL716</strain>
    </source>
</reference>
<evidence type="ECO:0000313" key="2">
    <source>
        <dbReference type="EMBL" id="NJQ05728.1"/>
    </source>
</evidence>
<keyword evidence="3" id="KW-1185">Reference proteome</keyword>
<accession>A0A7X6HYM2</accession>
<sequence>MDGPRTSEAPEPSSRGKAHTMVTIRHQRPVAARQAAPTARPSWTTTDGPVPDSTRVRRGFHRPLLAPLASAAAVSAVLVLTACGSEGEEASAAAAPGVTAETLANDLASVTEMPNPRDTTHSCSSEDIGDHACEQMITTDTLSVYQLPGSDSAEHWADTLGQTHTVAVVGPFLLKWQYTPAPDDFDAVVDRAEEAVG</sequence>
<gene>
    <name evidence="2" type="ORF">HCN56_09100</name>
</gene>
<evidence type="ECO:0000256" key="1">
    <source>
        <dbReference type="SAM" id="MobiDB-lite"/>
    </source>
</evidence>
<protein>
    <submittedName>
        <fullName evidence="2">Uncharacterized protein</fullName>
    </submittedName>
</protein>
<dbReference type="Proteomes" id="UP000578686">
    <property type="component" value="Unassembled WGS sequence"/>
</dbReference>
<organism evidence="2 3">
    <name type="scientific">Streptomyces lonarensis</name>
    <dbReference type="NCBI Taxonomy" id="700599"/>
    <lineage>
        <taxon>Bacteria</taxon>
        <taxon>Bacillati</taxon>
        <taxon>Actinomycetota</taxon>
        <taxon>Actinomycetes</taxon>
        <taxon>Kitasatosporales</taxon>
        <taxon>Streptomycetaceae</taxon>
        <taxon>Streptomyces</taxon>
    </lineage>
</organism>
<dbReference type="EMBL" id="JAAVJD010000048">
    <property type="protein sequence ID" value="NJQ05728.1"/>
    <property type="molecule type" value="Genomic_DNA"/>
</dbReference>
<dbReference type="RefSeq" id="WP_167969006.1">
    <property type="nucleotide sequence ID" value="NZ_BHZG01000552.1"/>
</dbReference>
<feature type="region of interest" description="Disordered" evidence="1">
    <location>
        <begin position="1"/>
        <end position="54"/>
    </location>
</feature>
<dbReference type="AlphaFoldDB" id="A0A7X6HYM2"/>
<evidence type="ECO:0000313" key="3">
    <source>
        <dbReference type="Proteomes" id="UP000578686"/>
    </source>
</evidence>
<proteinExistence type="predicted"/>
<name>A0A7X6HYM2_9ACTN</name>